<dbReference type="Proteomes" id="UP000257109">
    <property type="component" value="Unassembled WGS sequence"/>
</dbReference>
<feature type="non-terminal residue" evidence="2">
    <location>
        <position position="1"/>
    </location>
</feature>
<evidence type="ECO:0000313" key="2">
    <source>
        <dbReference type="EMBL" id="RDX67954.1"/>
    </source>
</evidence>
<keyword evidence="3" id="KW-1185">Reference proteome</keyword>
<name>A0A371EPN5_MUCPR</name>
<gene>
    <name evidence="2" type="ORF">CR513_53112</name>
</gene>
<sequence length="248" mass="28071">MTQVIIEIKNLVKKLPCESLILINICIQHRVWGNFKAKTSKFFKRASGQISFRILMSNKAPKSSSKDDYGLPLGSEKPKSKIQYDPSLGSHKIEISSSSTSTGPTIASLRPNYQNPTKSQYSLAHILANPIPRPTNPLPITTAHELSNYPYIEKPKLLPIMTLESYIIKEDLKTLIAHIFPKTFYYLPNNPLKTQRFYEFILVDTDSAEITHTGDDQGSVLFSKMKIINILSPQDSNQHLFDSKTFSR</sequence>
<proteinExistence type="predicted"/>
<accession>A0A371EPN5</accession>
<dbReference type="AlphaFoldDB" id="A0A371EPN5"/>
<evidence type="ECO:0000313" key="3">
    <source>
        <dbReference type="Proteomes" id="UP000257109"/>
    </source>
</evidence>
<comment type="caution">
    <text evidence="2">The sequence shown here is derived from an EMBL/GenBank/DDBJ whole genome shotgun (WGS) entry which is preliminary data.</text>
</comment>
<dbReference type="PANTHER" id="PTHR48434">
    <property type="entry name" value="(RAPE) HYPOTHETICAL PROTEIN"/>
    <property type="match status" value="1"/>
</dbReference>
<reference evidence="2" key="1">
    <citation type="submission" date="2018-05" db="EMBL/GenBank/DDBJ databases">
        <title>Draft genome of Mucuna pruriens seed.</title>
        <authorList>
            <person name="Nnadi N.E."/>
            <person name="Vos R."/>
            <person name="Hasami M.H."/>
            <person name="Devisetty U.K."/>
            <person name="Aguiy J.C."/>
        </authorList>
    </citation>
    <scope>NUCLEOTIDE SEQUENCE [LARGE SCALE GENOMIC DNA]</scope>
    <source>
        <strain evidence="2">JCA_2017</strain>
    </source>
</reference>
<dbReference type="PANTHER" id="PTHR48434:SF1">
    <property type="entry name" value="(RAPE) HYPOTHETICAL PROTEIN"/>
    <property type="match status" value="1"/>
</dbReference>
<evidence type="ECO:0000256" key="1">
    <source>
        <dbReference type="SAM" id="MobiDB-lite"/>
    </source>
</evidence>
<dbReference type="EMBL" id="QJKJ01012757">
    <property type="protein sequence ID" value="RDX67954.1"/>
    <property type="molecule type" value="Genomic_DNA"/>
</dbReference>
<organism evidence="2 3">
    <name type="scientific">Mucuna pruriens</name>
    <name type="common">Velvet bean</name>
    <name type="synonym">Dolichos pruriens</name>
    <dbReference type="NCBI Taxonomy" id="157652"/>
    <lineage>
        <taxon>Eukaryota</taxon>
        <taxon>Viridiplantae</taxon>
        <taxon>Streptophyta</taxon>
        <taxon>Embryophyta</taxon>
        <taxon>Tracheophyta</taxon>
        <taxon>Spermatophyta</taxon>
        <taxon>Magnoliopsida</taxon>
        <taxon>eudicotyledons</taxon>
        <taxon>Gunneridae</taxon>
        <taxon>Pentapetalae</taxon>
        <taxon>rosids</taxon>
        <taxon>fabids</taxon>
        <taxon>Fabales</taxon>
        <taxon>Fabaceae</taxon>
        <taxon>Papilionoideae</taxon>
        <taxon>50 kb inversion clade</taxon>
        <taxon>NPAAA clade</taxon>
        <taxon>indigoferoid/millettioid clade</taxon>
        <taxon>Phaseoleae</taxon>
        <taxon>Mucuna</taxon>
    </lineage>
</organism>
<feature type="region of interest" description="Disordered" evidence="1">
    <location>
        <begin position="60"/>
        <end position="80"/>
    </location>
</feature>
<dbReference type="OrthoDB" id="1743486at2759"/>
<protein>
    <submittedName>
        <fullName evidence="2">Uncharacterized protein</fullName>
    </submittedName>
</protein>